<keyword evidence="4" id="KW-0418">Kinase</keyword>
<evidence type="ECO:0000256" key="2">
    <source>
        <dbReference type="ARBA" id="ARBA00022490"/>
    </source>
</evidence>
<dbReference type="InterPro" id="IPR050249">
    <property type="entry name" value="Pseudomonas-type_ThrB"/>
</dbReference>
<dbReference type="Gene3D" id="3.90.1200.10">
    <property type="match status" value="1"/>
</dbReference>
<dbReference type="Proteomes" id="UP000600307">
    <property type="component" value="Unassembled WGS sequence"/>
</dbReference>
<keyword evidence="3" id="KW-0808">Transferase</keyword>
<proteinExistence type="predicted"/>
<evidence type="ECO:0000313" key="10">
    <source>
        <dbReference type="EMBL" id="MBF7957782.1"/>
    </source>
</evidence>
<evidence type="ECO:0000313" key="11">
    <source>
        <dbReference type="Proteomes" id="UP000600307"/>
    </source>
</evidence>
<comment type="subcellular location">
    <subcellularLocation>
        <location evidence="1">Cytoplasm</location>
    </subcellularLocation>
</comment>
<evidence type="ECO:0000256" key="1">
    <source>
        <dbReference type="ARBA" id="ARBA00004496"/>
    </source>
</evidence>
<comment type="caution">
    <text evidence="10">The sequence shown here is derived from an EMBL/GenBank/DDBJ whole genome shotgun (WGS) entry which is preliminary data.</text>
</comment>
<organism evidence="10 11">
    <name type="scientific">Rahnella victoriana</name>
    <dbReference type="NCBI Taxonomy" id="1510570"/>
    <lineage>
        <taxon>Bacteria</taxon>
        <taxon>Pseudomonadati</taxon>
        <taxon>Pseudomonadota</taxon>
        <taxon>Gammaproteobacteria</taxon>
        <taxon>Enterobacterales</taxon>
        <taxon>Yersiniaceae</taxon>
        <taxon>Rahnella</taxon>
    </lineage>
</organism>
<evidence type="ECO:0000256" key="7">
    <source>
        <dbReference type="ARBA" id="ARBA00038873"/>
    </source>
</evidence>
<dbReference type="InterPro" id="IPR011009">
    <property type="entry name" value="Kinase-like_dom_sf"/>
</dbReference>
<keyword evidence="2" id="KW-0963">Cytoplasm</keyword>
<comment type="catalytic activity">
    <reaction evidence="5">
        <text>(5R)-5-hydroxy-L-lysine + GTP = (5R)-5-phosphooxy-L-lysine + GDP + H(+)</text>
        <dbReference type="Rhea" id="RHEA:19049"/>
        <dbReference type="ChEBI" id="CHEBI:15378"/>
        <dbReference type="ChEBI" id="CHEBI:37565"/>
        <dbReference type="ChEBI" id="CHEBI:57882"/>
        <dbReference type="ChEBI" id="CHEBI:58189"/>
        <dbReference type="ChEBI" id="CHEBI:58357"/>
        <dbReference type="EC" id="2.7.1.81"/>
    </reaction>
</comment>
<dbReference type="Pfam" id="PF01636">
    <property type="entry name" value="APH"/>
    <property type="match status" value="1"/>
</dbReference>
<comment type="function">
    <text evidence="6">Catalyzes the GTP-dependent phosphorylation of 5-hydroxy-L-lysine.</text>
</comment>
<evidence type="ECO:0000256" key="4">
    <source>
        <dbReference type="ARBA" id="ARBA00022777"/>
    </source>
</evidence>
<accession>A0ABS0DV65</accession>
<evidence type="ECO:0000259" key="9">
    <source>
        <dbReference type="Pfam" id="PF01636"/>
    </source>
</evidence>
<keyword evidence="11" id="KW-1185">Reference proteome</keyword>
<evidence type="ECO:0000256" key="5">
    <source>
        <dbReference type="ARBA" id="ARBA00036820"/>
    </source>
</evidence>
<dbReference type="SUPFAM" id="SSF56112">
    <property type="entry name" value="Protein kinase-like (PK-like)"/>
    <property type="match status" value="1"/>
</dbReference>
<feature type="domain" description="Aminoglycoside phosphotransferase" evidence="9">
    <location>
        <begin position="39"/>
        <end position="262"/>
    </location>
</feature>
<dbReference type="EMBL" id="JADOBH010000005">
    <property type="protein sequence ID" value="MBF7957782.1"/>
    <property type="molecule type" value="Genomic_DNA"/>
</dbReference>
<gene>
    <name evidence="10" type="ORF">IV431_19670</name>
</gene>
<dbReference type="Gene3D" id="3.30.200.20">
    <property type="entry name" value="Phosphorylase Kinase, domain 1"/>
    <property type="match status" value="1"/>
</dbReference>
<reference evidence="10 11" key="1">
    <citation type="submission" date="2020-11" db="EMBL/GenBank/DDBJ databases">
        <title>Taxonomic investigation of Rahnella spp.</title>
        <authorList>
            <person name="Lee S.D."/>
        </authorList>
    </citation>
    <scope>NUCLEOTIDE SEQUENCE [LARGE SCALE GENOMIC DNA]</scope>
    <source>
        <strain evidence="10 11">SAP-10</strain>
    </source>
</reference>
<dbReference type="RefSeq" id="WP_195817886.1">
    <property type="nucleotide sequence ID" value="NZ_JADOBH010000005.1"/>
</dbReference>
<dbReference type="InterPro" id="IPR002575">
    <property type="entry name" value="Aminoglycoside_PTrfase"/>
</dbReference>
<evidence type="ECO:0000256" key="8">
    <source>
        <dbReference type="ARBA" id="ARBA00040505"/>
    </source>
</evidence>
<evidence type="ECO:0000256" key="6">
    <source>
        <dbReference type="ARBA" id="ARBA00037368"/>
    </source>
</evidence>
<dbReference type="PANTHER" id="PTHR21064:SF1">
    <property type="entry name" value="HYDROXYLYSINE KINASE"/>
    <property type="match status" value="1"/>
</dbReference>
<name>A0ABS0DV65_9GAMM</name>
<dbReference type="PANTHER" id="PTHR21064">
    <property type="entry name" value="AMINOGLYCOSIDE PHOSPHOTRANSFERASE DOMAIN-CONTAINING PROTEIN-RELATED"/>
    <property type="match status" value="1"/>
</dbReference>
<protein>
    <recommendedName>
        <fullName evidence="8">Hydroxylysine kinase</fullName>
        <ecNumber evidence="7">2.7.1.81</ecNumber>
    </recommendedName>
</protein>
<sequence>MSEAPSRLTAGLLTTAVPHVSTSQAEQIAAQIYGLDGVAQVLGGERDSNFCLTTLSGRAYMLRFVNPAEVPAEVDFQTAILSHLARRDSALPVPRLQQSRSGELTPQVDVAGQTLTLRAVSYLPGTAQYQVPRSKTLMRTLGETLARLDIALSDFEHPGAARDLLWDISDMSRLHGWLPHLTDPEQRRTIARVLDSHQQKVMPASPQLRRQVIHNDLNAHNVLVSSADPQRLAGIIDFGDALMAPLINELSTALAYQLDGEGSDLFHFCHPMIAAYTARQPLTEAELELLPELVASRLALSLLIAQHRAVLYPQNRDYILRNQAHAWGSLSRLMTLPFSQTGEMFRQSCASELT</sequence>
<evidence type="ECO:0000256" key="3">
    <source>
        <dbReference type="ARBA" id="ARBA00022679"/>
    </source>
</evidence>
<dbReference type="EC" id="2.7.1.81" evidence="7"/>